<organism evidence="2 3">
    <name type="scientific">Candidatus Nephthysia bennettiae</name>
    <dbReference type="NCBI Taxonomy" id="3127016"/>
    <lineage>
        <taxon>Bacteria</taxon>
        <taxon>Bacillati</taxon>
        <taxon>Candidatus Dormiibacterota</taxon>
        <taxon>Candidatus Dormibacteria</taxon>
        <taxon>Candidatus Dormibacterales</taxon>
        <taxon>Candidatus Dormibacteraceae</taxon>
        <taxon>Candidatus Nephthysia</taxon>
    </lineage>
</organism>
<dbReference type="AlphaFoldDB" id="A0A934KEB7"/>
<proteinExistence type="predicted"/>
<gene>
    <name evidence="2" type="ORF">JF922_25535</name>
</gene>
<dbReference type="InterPro" id="IPR026876">
    <property type="entry name" value="Fn3_assoc_repeat"/>
</dbReference>
<dbReference type="Pfam" id="PF13287">
    <property type="entry name" value="Fn3_assoc"/>
    <property type="match status" value="1"/>
</dbReference>
<protein>
    <submittedName>
        <fullName evidence="2">Chitobiase/beta-hexosaminidase C-terminal domain-containing protein</fullName>
    </submittedName>
</protein>
<accession>A0A934KEB7</accession>
<sequence>MGTDVRRFAPSGPVATPDPQGHTAVWKTSGGSPCDCGCDDACGLERVRFFPRQILGAEDLNTEQRYFKQKMRRHNRYLHGWGVVCGCEVKPAPTATKPYQVLICPGYVITPEGDEIMVGCPALYDLATCMVSSDDPCAFSRPCPPVTSSTPMRSRIYLTVCYKECEVRPVRVAPGGCSCDDAVCDYSRIRDAYEFSCLDSLPGSHQKPAYTCEQLCQGGILPCPPCPPDNCVVLATIRIDTQFRPAPPPRGVSEQTLTTQYLVAQNAPLRIDNLSDRRLLYSTEMLQAMALCQCGPQRLPVVDTPVINDLGTGGNDQVWVEITVANPAGSQIYYTTDQSDPSPTSPSSTLFGANNDNIPLSVGALPVTIKAIGVHPGYQDSAIASQVIPKQ</sequence>
<evidence type="ECO:0000313" key="2">
    <source>
        <dbReference type="EMBL" id="MBJ7601423.1"/>
    </source>
</evidence>
<reference evidence="2" key="1">
    <citation type="submission" date="2020-10" db="EMBL/GenBank/DDBJ databases">
        <title>Ca. Dormibacterota MAGs.</title>
        <authorList>
            <person name="Montgomery K."/>
        </authorList>
    </citation>
    <scope>NUCLEOTIDE SEQUENCE [LARGE SCALE GENOMIC DNA]</scope>
    <source>
        <strain evidence="2">SC8812_S17_10</strain>
    </source>
</reference>
<keyword evidence="3" id="KW-1185">Reference proteome</keyword>
<feature type="region of interest" description="Disordered" evidence="1">
    <location>
        <begin position="1"/>
        <end position="21"/>
    </location>
</feature>
<dbReference type="EMBL" id="JAEKNR010000243">
    <property type="protein sequence ID" value="MBJ7601423.1"/>
    <property type="molecule type" value="Genomic_DNA"/>
</dbReference>
<name>A0A934KEB7_9BACT</name>
<dbReference type="RefSeq" id="WP_338205652.1">
    <property type="nucleotide sequence ID" value="NZ_JAEKNR010000243.1"/>
</dbReference>
<comment type="caution">
    <text evidence="2">The sequence shown here is derived from an EMBL/GenBank/DDBJ whole genome shotgun (WGS) entry which is preliminary data.</text>
</comment>
<dbReference type="Proteomes" id="UP000612893">
    <property type="component" value="Unassembled WGS sequence"/>
</dbReference>
<evidence type="ECO:0000256" key="1">
    <source>
        <dbReference type="SAM" id="MobiDB-lite"/>
    </source>
</evidence>
<evidence type="ECO:0000313" key="3">
    <source>
        <dbReference type="Proteomes" id="UP000612893"/>
    </source>
</evidence>